<evidence type="ECO:0000313" key="2">
    <source>
        <dbReference type="EMBL" id="VEN34291.1"/>
    </source>
</evidence>
<dbReference type="AlphaFoldDB" id="A0A653BDV7"/>
<dbReference type="EMBL" id="CAACVG010006384">
    <property type="protein sequence ID" value="VEN40138.1"/>
    <property type="molecule type" value="Genomic_DNA"/>
</dbReference>
<evidence type="ECO:0000313" key="6">
    <source>
        <dbReference type="Proteomes" id="UP000410492"/>
    </source>
</evidence>
<dbReference type="EMBL" id="CAACVG010010536">
    <property type="protein sequence ID" value="VEN56037.1"/>
    <property type="molecule type" value="Genomic_DNA"/>
</dbReference>
<evidence type="ECO:0000313" key="1">
    <source>
        <dbReference type="EMBL" id="VEN33766.1"/>
    </source>
</evidence>
<sequence>MPAPKLTVLYAILKLTIICQHQNRSYVSTKTDCTICYPKIDYYMPAPKPVICQHQN</sequence>
<protein>
    <submittedName>
        <fullName evidence="1">Uncharacterized protein</fullName>
    </submittedName>
</protein>
<name>A0A653BDV7_CALMS</name>
<keyword evidence="6" id="KW-1185">Reference proteome</keyword>
<dbReference type="EMBL" id="CAACVG010007393">
    <property type="protein sequence ID" value="VEN45178.1"/>
    <property type="molecule type" value="Genomic_DNA"/>
</dbReference>
<accession>A0A653BDV7</accession>
<reference evidence="1 6" key="1">
    <citation type="submission" date="2019-01" db="EMBL/GenBank/DDBJ databases">
        <authorList>
            <person name="Sayadi A."/>
        </authorList>
    </citation>
    <scope>NUCLEOTIDE SEQUENCE [LARGE SCALE GENOMIC DNA]</scope>
</reference>
<organism evidence="1 6">
    <name type="scientific">Callosobruchus maculatus</name>
    <name type="common">Southern cowpea weevil</name>
    <name type="synonym">Pulse bruchid</name>
    <dbReference type="NCBI Taxonomy" id="64391"/>
    <lineage>
        <taxon>Eukaryota</taxon>
        <taxon>Metazoa</taxon>
        <taxon>Ecdysozoa</taxon>
        <taxon>Arthropoda</taxon>
        <taxon>Hexapoda</taxon>
        <taxon>Insecta</taxon>
        <taxon>Pterygota</taxon>
        <taxon>Neoptera</taxon>
        <taxon>Endopterygota</taxon>
        <taxon>Coleoptera</taxon>
        <taxon>Polyphaga</taxon>
        <taxon>Cucujiformia</taxon>
        <taxon>Chrysomeloidea</taxon>
        <taxon>Chrysomelidae</taxon>
        <taxon>Bruchinae</taxon>
        <taxon>Bruchini</taxon>
        <taxon>Callosobruchus</taxon>
    </lineage>
</organism>
<gene>
    <name evidence="5" type="ORF">CALMAC_LOCUS15044</name>
    <name evidence="1" type="ORF">CALMAC_LOCUS201</name>
    <name evidence="3" type="ORF">CALMAC_LOCUS4414</name>
    <name evidence="2" type="ORF">CALMAC_LOCUS531</name>
    <name evidence="4" type="ORF">CALMAC_LOCUS7717</name>
</gene>
<dbReference type="Proteomes" id="UP000410492">
    <property type="component" value="Unassembled WGS sequence"/>
</dbReference>
<evidence type="ECO:0000313" key="5">
    <source>
        <dbReference type="EMBL" id="VEN56037.1"/>
    </source>
</evidence>
<evidence type="ECO:0000313" key="4">
    <source>
        <dbReference type="EMBL" id="VEN45178.1"/>
    </source>
</evidence>
<dbReference type="EMBL" id="CAACVG010000220">
    <property type="protein sequence ID" value="VEN33766.1"/>
    <property type="molecule type" value="Genomic_DNA"/>
</dbReference>
<evidence type="ECO:0000313" key="3">
    <source>
        <dbReference type="EMBL" id="VEN40138.1"/>
    </source>
</evidence>
<dbReference type="EMBL" id="CAACVG010000553">
    <property type="protein sequence ID" value="VEN34291.1"/>
    <property type="molecule type" value="Genomic_DNA"/>
</dbReference>
<proteinExistence type="predicted"/>